<feature type="compositionally biased region" description="Polar residues" evidence="1">
    <location>
        <begin position="685"/>
        <end position="695"/>
    </location>
</feature>
<feature type="compositionally biased region" description="Basic and acidic residues" evidence="1">
    <location>
        <begin position="319"/>
        <end position="337"/>
    </location>
</feature>
<dbReference type="Pfam" id="PF10263">
    <property type="entry name" value="SprT-like"/>
    <property type="match status" value="1"/>
</dbReference>
<feature type="region of interest" description="Disordered" evidence="1">
    <location>
        <begin position="317"/>
        <end position="356"/>
    </location>
</feature>
<feature type="region of interest" description="Disordered" evidence="1">
    <location>
        <begin position="30"/>
        <end position="55"/>
    </location>
</feature>
<dbReference type="SUPFAM" id="SSF47095">
    <property type="entry name" value="HMG-box"/>
    <property type="match status" value="1"/>
</dbReference>
<protein>
    <recommendedName>
        <fullName evidence="2">SprT-like domain-containing protein</fullName>
    </recommendedName>
</protein>
<proteinExistence type="predicted"/>
<evidence type="ECO:0000313" key="3">
    <source>
        <dbReference type="EnsemblMetazoa" id="G27403.1:cds"/>
    </source>
</evidence>
<feature type="compositionally biased region" description="Basic residues" evidence="1">
    <location>
        <begin position="711"/>
        <end position="721"/>
    </location>
</feature>
<feature type="compositionally biased region" description="Basic and acidic residues" evidence="1">
    <location>
        <begin position="633"/>
        <end position="648"/>
    </location>
</feature>
<feature type="compositionally biased region" description="Basic and acidic residues" evidence="1">
    <location>
        <begin position="722"/>
        <end position="738"/>
    </location>
</feature>
<feature type="domain" description="SprT-like" evidence="2">
    <location>
        <begin position="890"/>
        <end position="1048"/>
    </location>
</feature>
<feature type="compositionally biased region" description="Basic and acidic residues" evidence="1">
    <location>
        <begin position="395"/>
        <end position="406"/>
    </location>
</feature>
<feature type="region of interest" description="Disordered" evidence="1">
    <location>
        <begin position="594"/>
        <end position="779"/>
    </location>
</feature>
<dbReference type="InterPro" id="IPR006640">
    <property type="entry name" value="SprT-like_domain"/>
</dbReference>
<evidence type="ECO:0000313" key="4">
    <source>
        <dbReference type="Proteomes" id="UP000005408"/>
    </source>
</evidence>
<feature type="region of interest" description="Disordered" evidence="1">
    <location>
        <begin position="824"/>
        <end position="850"/>
    </location>
</feature>
<dbReference type="AlphaFoldDB" id="A0A8W8LGH3"/>
<sequence length="1109" mass="126320">MYTTEMNFYLTQLVLAQCGISFRCVTMAGKRDPDTPTDTEPKHMTSTPFSSDSKPDVAEMFKKMGDKLGWFQYNNLETAYKTLSKSSKKKSTKSRIKKETPNRRKDEELSKAKHFKENKTLGKDREQHKLSFNISPLKENQSQNISSEDFLEPEPVPPRKSKACTDLTKEWRINQNSKKKLSRISIIPSAEAENISHGLITHDKRYSFSNADVGCPIQESTRIHSRQSIDNLLDDSEDSNRSREGRNQSGELKQNISEEDSYRQLHIMKKRPNLGDNEVIDAMNLLKINRSKEEETQFYTTAHCEVSEQDLLFQTVMEDGDKSPSNDVSKSERRVEESENIQSVADSSVERLGGSDSSSYVELVDASAQVEKSCLSSSEIVEGNKTASNLSQCDPHQENSESSGKDSFCEKIVKVTEIQSQEDVSVGQVHGSSDSSYIEIADASLQTSLVSQSQKNHKQELGSDSSYVEVEERSLQTSTTNLSHKEGDRSSFSASEWDQISSENNDQVQVKGGNLESVTESPVKCDRICSEQNSNARNTRFSSDEEDGSSDDSFTYLKKKVNSKENDVSGKKMDEKISFIKRLNTDRMMEKCSSHLDDSLPDIIPTETHSEKKRETRKKKDDNYAEFSSDSENDVHDDQDSGVHRFEEVLSSDSDSDLPERTSAGVPSMEDVLSSDSDEDLQRVTGANQQGNTGVLSSDSDDFLSDIPYQNRKKTSVKKDRKTSTDHWRTPKHYRSDSSTDEEELESFFQKIKSQKTIPQEETPPKNKSLDNFIVDDDDMSSSENEADFYITTNTVFTTPHRKVEPIVLDDSEDDIFKSDIKPIKRKTKEKSQKTPASNRKRTERWEEEEEKDRRREKYSFLKSLSSDTPDNHADREALRFSKNFKKMKEDLTKKLFKIYNDTVFDNQLPEDLQILWNKRLLKTAGYCVYRKNVKVHDSKTVRIELSTKVCDSAERVRDTLIHELCHAAVWLLHGKNDGHGPYWRIWAKKANLTHPEIPVIARCHSYSISTKYTYQCSKCGYSIGRHSKSLDTSRKVCGFCHGEFVLLNNQKMSRGSASTPATPRTPNKFAMYVKENYSTVKEKEKDLKHGDIMKLLGKQFAEKNKISS</sequence>
<feature type="region of interest" description="Disordered" evidence="1">
    <location>
        <begin position="386"/>
        <end position="406"/>
    </location>
</feature>
<reference evidence="3" key="1">
    <citation type="submission" date="2022-08" db="UniProtKB">
        <authorList>
            <consortium name="EnsemblMetazoa"/>
        </authorList>
    </citation>
    <scope>IDENTIFICATION</scope>
    <source>
        <strain evidence="3">05x7-T-G4-1.051#20</strain>
    </source>
</reference>
<feature type="region of interest" description="Disordered" evidence="1">
    <location>
        <begin position="82"/>
        <end position="162"/>
    </location>
</feature>
<dbReference type="EnsemblMetazoa" id="G27403.1">
    <property type="protein sequence ID" value="G27403.1:cds"/>
    <property type="gene ID" value="G27403"/>
</dbReference>
<feature type="region of interest" description="Disordered" evidence="1">
    <location>
        <begin position="454"/>
        <end position="553"/>
    </location>
</feature>
<feature type="compositionally biased region" description="Basic and acidic residues" evidence="1">
    <location>
        <begin position="608"/>
        <end position="623"/>
    </location>
</feature>
<accession>A0A8W8LGH3</accession>
<feature type="compositionally biased region" description="Basic and acidic residues" evidence="1">
    <location>
        <begin position="30"/>
        <end position="43"/>
    </location>
</feature>
<evidence type="ECO:0000259" key="2">
    <source>
        <dbReference type="SMART" id="SM00731"/>
    </source>
</evidence>
<feature type="compositionally biased region" description="Polar residues" evidence="1">
    <location>
        <begin position="130"/>
        <end position="147"/>
    </location>
</feature>
<evidence type="ECO:0000256" key="1">
    <source>
        <dbReference type="SAM" id="MobiDB-lite"/>
    </source>
</evidence>
<dbReference type="InterPro" id="IPR036910">
    <property type="entry name" value="HMG_box_dom_sf"/>
</dbReference>
<feature type="compositionally biased region" description="Basic residues" evidence="1">
    <location>
        <begin position="86"/>
        <end position="96"/>
    </location>
</feature>
<feature type="compositionally biased region" description="Polar residues" evidence="1">
    <location>
        <begin position="490"/>
        <end position="508"/>
    </location>
</feature>
<feature type="compositionally biased region" description="Polar residues" evidence="1">
    <location>
        <begin position="530"/>
        <end position="541"/>
    </location>
</feature>
<feature type="region of interest" description="Disordered" evidence="1">
    <location>
        <begin position="225"/>
        <end position="260"/>
    </location>
</feature>
<name>A0A8W8LGH3_MAGGI</name>
<dbReference type="GO" id="GO:0006974">
    <property type="term" value="P:DNA damage response"/>
    <property type="evidence" value="ECO:0007669"/>
    <property type="project" value="UniProtKB-ARBA"/>
</dbReference>
<dbReference type="PANTHER" id="PTHR23099">
    <property type="entry name" value="TRANSCRIPTIONAL REGULATOR"/>
    <property type="match status" value="1"/>
</dbReference>
<dbReference type="PANTHER" id="PTHR23099:SF0">
    <property type="entry name" value="GERM CELL NUCLEAR ACIDIC PROTEIN"/>
    <property type="match status" value="1"/>
</dbReference>
<dbReference type="SMART" id="SM00731">
    <property type="entry name" value="SprT"/>
    <property type="match status" value="1"/>
</dbReference>
<dbReference type="Proteomes" id="UP000005408">
    <property type="component" value="Unassembled WGS sequence"/>
</dbReference>
<organism evidence="3 4">
    <name type="scientific">Magallana gigas</name>
    <name type="common">Pacific oyster</name>
    <name type="synonym">Crassostrea gigas</name>
    <dbReference type="NCBI Taxonomy" id="29159"/>
    <lineage>
        <taxon>Eukaryota</taxon>
        <taxon>Metazoa</taxon>
        <taxon>Spiralia</taxon>
        <taxon>Lophotrochozoa</taxon>
        <taxon>Mollusca</taxon>
        <taxon>Bivalvia</taxon>
        <taxon>Autobranchia</taxon>
        <taxon>Pteriomorphia</taxon>
        <taxon>Ostreida</taxon>
        <taxon>Ostreoidea</taxon>
        <taxon>Ostreidae</taxon>
        <taxon>Magallana</taxon>
    </lineage>
</organism>
<dbReference type="GO" id="GO:0005634">
    <property type="term" value="C:nucleus"/>
    <property type="evidence" value="ECO:0007669"/>
    <property type="project" value="TreeGrafter"/>
</dbReference>
<feature type="compositionally biased region" description="Basic and acidic residues" evidence="1">
    <location>
        <begin position="97"/>
        <end position="129"/>
    </location>
</feature>
<keyword evidence="4" id="KW-1185">Reference proteome</keyword>